<feature type="domain" description="Alanine racemase N-terminal" evidence="4">
    <location>
        <begin position="10"/>
        <end position="227"/>
    </location>
</feature>
<dbReference type="SUPFAM" id="SSF51419">
    <property type="entry name" value="PLP-binding barrel"/>
    <property type="match status" value="1"/>
</dbReference>
<dbReference type="Proteomes" id="UP001589891">
    <property type="component" value="Unassembled WGS sequence"/>
</dbReference>
<feature type="modified residue" description="N6-(pyridoxal phosphate)lysine" evidence="2">
    <location>
        <position position="36"/>
    </location>
</feature>
<dbReference type="PIRSF" id="PIRSF004848">
    <property type="entry name" value="YBL036c_PLPDEIII"/>
    <property type="match status" value="1"/>
</dbReference>
<evidence type="ECO:0000256" key="3">
    <source>
        <dbReference type="RuleBase" id="RU004514"/>
    </source>
</evidence>
<keyword evidence="1 2" id="KW-0663">Pyridoxal phosphate</keyword>
<gene>
    <name evidence="5" type="ORF">ACFFGX_03945</name>
</gene>
<reference evidence="5 6" key="1">
    <citation type="submission" date="2024-09" db="EMBL/GenBank/DDBJ databases">
        <authorList>
            <person name="Sun Q."/>
            <person name="Mori K."/>
        </authorList>
    </citation>
    <scope>NUCLEOTIDE SEQUENCE [LARGE SCALE GENOMIC DNA]</scope>
    <source>
        <strain evidence="5 6">NCAIM B.01794</strain>
    </source>
</reference>
<evidence type="ECO:0000256" key="1">
    <source>
        <dbReference type="ARBA" id="ARBA00022898"/>
    </source>
</evidence>
<proteinExistence type="inferred from homology"/>
<name>A0ABV6SIK7_AZOPA</name>
<dbReference type="RefSeq" id="WP_376943050.1">
    <property type="nucleotide sequence ID" value="NZ_CP171449.1"/>
</dbReference>
<dbReference type="InterPro" id="IPR001608">
    <property type="entry name" value="Ala_racemase_N"/>
</dbReference>
<dbReference type="PANTHER" id="PTHR10146:SF14">
    <property type="entry name" value="PYRIDOXAL PHOSPHATE HOMEOSTASIS PROTEIN"/>
    <property type="match status" value="1"/>
</dbReference>
<organism evidence="5 6">
    <name type="scientific">Azorhizophilus paspali</name>
    <name type="common">Azotobacter paspali</name>
    <dbReference type="NCBI Taxonomy" id="69963"/>
    <lineage>
        <taxon>Bacteria</taxon>
        <taxon>Pseudomonadati</taxon>
        <taxon>Pseudomonadota</taxon>
        <taxon>Gammaproteobacteria</taxon>
        <taxon>Pseudomonadales</taxon>
        <taxon>Pseudomonadaceae</taxon>
        <taxon>Azorhizophilus</taxon>
    </lineage>
</organism>
<dbReference type="InterPro" id="IPR011078">
    <property type="entry name" value="PyrdxlP_homeostasis"/>
</dbReference>
<dbReference type="Gene3D" id="3.20.20.10">
    <property type="entry name" value="Alanine racemase"/>
    <property type="match status" value="1"/>
</dbReference>
<protein>
    <recommendedName>
        <fullName evidence="2">Pyridoxal phosphate homeostasis protein</fullName>
        <shortName evidence="2">PLP homeostasis protein</shortName>
    </recommendedName>
</protein>
<accession>A0ABV6SIK7</accession>
<dbReference type="PROSITE" id="PS01211">
    <property type="entry name" value="UPF0001"/>
    <property type="match status" value="1"/>
</dbReference>
<dbReference type="Pfam" id="PF01168">
    <property type="entry name" value="Ala_racemase_N"/>
    <property type="match status" value="1"/>
</dbReference>
<evidence type="ECO:0000256" key="2">
    <source>
        <dbReference type="HAMAP-Rule" id="MF_02087"/>
    </source>
</evidence>
<dbReference type="HAMAP" id="MF_02087">
    <property type="entry name" value="PLP_homeostasis"/>
    <property type="match status" value="1"/>
</dbReference>
<comment type="caution">
    <text evidence="5">The sequence shown here is derived from an EMBL/GenBank/DDBJ whole genome shotgun (WGS) entry which is preliminary data.</text>
</comment>
<keyword evidence="6" id="KW-1185">Reference proteome</keyword>
<evidence type="ECO:0000259" key="4">
    <source>
        <dbReference type="Pfam" id="PF01168"/>
    </source>
</evidence>
<dbReference type="PANTHER" id="PTHR10146">
    <property type="entry name" value="PROLINE SYNTHETASE CO-TRANSCRIBED BACTERIAL HOMOLOG PROTEIN"/>
    <property type="match status" value="1"/>
</dbReference>
<dbReference type="InterPro" id="IPR029066">
    <property type="entry name" value="PLP-binding_barrel"/>
</dbReference>
<evidence type="ECO:0000313" key="6">
    <source>
        <dbReference type="Proteomes" id="UP001589891"/>
    </source>
</evidence>
<comment type="similarity">
    <text evidence="2 3">Belongs to the pyridoxal phosphate-binding protein YggS/PROSC family.</text>
</comment>
<evidence type="ECO:0000313" key="5">
    <source>
        <dbReference type="EMBL" id="MFC0708779.1"/>
    </source>
</evidence>
<dbReference type="CDD" id="cd06824">
    <property type="entry name" value="PLPDE_III_Yggs_like"/>
    <property type="match status" value="1"/>
</dbReference>
<sequence>MSSILESVAKVRARIREAAQASGRAPQEVGLLAVSKTKPASVLRETFACGQRDFGENYLQEALAKQAELADLELTWHFIGPIQSNKTRAIAEHFAWVHSVDRAKIAQRLSEQRPAHLPPLNICLQVNVSGEASKSGCEPEELTELAGAVAELPNLRLRGLMAIPEPSDDPTAQRAPFARLRELKESLGQRLDLDLDTLSMGMSHDLEAAIAEGATWVRIGTALFGARDYGQPSR</sequence>
<dbReference type="EMBL" id="JBHLSS010000027">
    <property type="protein sequence ID" value="MFC0708779.1"/>
    <property type="molecule type" value="Genomic_DNA"/>
</dbReference>
<dbReference type="NCBIfam" id="TIGR00044">
    <property type="entry name" value="YggS family pyridoxal phosphate-dependent enzyme"/>
    <property type="match status" value="1"/>
</dbReference>
<comment type="function">
    <text evidence="2">Pyridoxal 5'-phosphate (PLP)-binding protein, which is involved in PLP homeostasis.</text>
</comment>